<comment type="similarity">
    <text evidence="2 8">Belongs to the 4-toluene sulfonate uptake permease (TSUP) (TC 2.A.102) family.</text>
</comment>
<keyword evidence="3" id="KW-0813">Transport</keyword>
<evidence type="ECO:0000256" key="8">
    <source>
        <dbReference type="RuleBase" id="RU363041"/>
    </source>
</evidence>
<keyword evidence="10" id="KW-1185">Reference proteome</keyword>
<keyword evidence="7 8" id="KW-0472">Membrane</keyword>
<proteinExistence type="inferred from homology"/>
<dbReference type="Pfam" id="PF01925">
    <property type="entry name" value="TauE"/>
    <property type="match status" value="1"/>
</dbReference>
<evidence type="ECO:0000256" key="6">
    <source>
        <dbReference type="ARBA" id="ARBA00022989"/>
    </source>
</evidence>
<evidence type="ECO:0000256" key="5">
    <source>
        <dbReference type="ARBA" id="ARBA00022692"/>
    </source>
</evidence>
<feature type="transmembrane region" description="Helical" evidence="8">
    <location>
        <begin position="100"/>
        <end position="118"/>
    </location>
</feature>
<dbReference type="PANTHER" id="PTHR30269:SF0">
    <property type="entry name" value="MEMBRANE TRANSPORTER PROTEIN YFCA-RELATED"/>
    <property type="match status" value="1"/>
</dbReference>
<gene>
    <name evidence="9" type="ORF">GM920_06345</name>
</gene>
<evidence type="ECO:0000313" key="10">
    <source>
        <dbReference type="Proteomes" id="UP000636110"/>
    </source>
</evidence>
<protein>
    <recommendedName>
        <fullName evidence="8">Probable membrane transporter protein</fullName>
    </recommendedName>
</protein>
<keyword evidence="5 8" id="KW-0812">Transmembrane</keyword>
<keyword evidence="6 8" id="KW-1133">Transmembrane helix</keyword>
<reference evidence="9 10" key="1">
    <citation type="submission" date="2019-11" db="EMBL/GenBank/DDBJ databases">
        <title>Description of Pedobacter sp. LMG 31462T.</title>
        <authorList>
            <person name="Carlier A."/>
            <person name="Qi S."/>
            <person name="Vandamme P."/>
        </authorList>
    </citation>
    <scope>NUCLEOTIDE SEQUENCE [LARGE SCALE GENOMIC DNA]</scope>
    <source>
        <strain evidence="9 10">LMG 31462</strain>
    </source>
</reference>
<comment type="subcellular location">
    <subcellularLocation>
        <location evidence="1 8">Cell membrane</location>
        <topology evidence="1 8">Multi-pass membrane protein</topology>
    </subcellularLocation>
</comment>
<evidence type="ECO:0000256" key="7">
    <source>
        <dbReference type="ARBA" id="ARBA00023136"/>
    </source>
</evidence>
<feature type="transmembrane region" description="Helical" evidence="8">
    <location>
        <begin position="44"/>
        <end position="62"/>
    </location>
</feature>
<name>A0ABR6EUL9_9SPHI</name>
<feature type="transmembrane region" description="Helical" evidence="8">
    <location>
        <begin position="130"/>
        <end position="149"/>
    </location>
</feature>
<evidence type="ECO:0000256" key="3">
    <source>
        <dbReference type="ARBA" id="ARBA00022448"/>
    </source>
</evidence>
<feature type="transmembrane region" description="Helical" evidence="8">
    <location>
        <begin position="74"/>
        <end position="94"/>
    </location>
</feature>
<keyword evidence="4 8" id="KW-1003">Cell membrane</keyword>
<dbReference type="InterPro" id="IPR052017">
    <property type="entry name" value="TSUP"/>
</dbReference>
<comment type="caution">
    <text evidence="9">The sequence shown here is derived from an EMBL/GenBank/DDBJ whole genome shotgun (WGS) entry which is preliminary data.</text>
</comment>
<evidence type="ECO:0000313" key="9">
    <source>
        <dbReference type="EMBL" id="MBB2148529.1"/>
    </source>
</evidence>
<organism evidence="9 10">
    <name type="scientific">Pedobacter gandavensis</name>
    <dbReference type="NCBI Taxonomy" id="2679963"/>
    <lineage>
        <taxon>Bacteria</taxon>
        <taxon>Pseudomonadati</taxon>
        <taxon>Bacteroidota</taxon>
        <taxon>Sphingobacteriia</taxon>
        <taxon>Sphingobacteriales</taxon>
        <taxon>Sphingobacteriaceae</taxon>
        <taxon>Pedobacter</taxon>
    </lineage>
</organism>
<dbReference type="RefSeq" id="WP_182954582.1">
    <property type="nucleotide sequence ID" value="NZ_WNXC01000001.1"/>
</dbReference>
<feature type="transmembrane region" description="Helical" evidence="8">
    <location>
        <begin position="155"/>
        <end position="174"/>
    </location>
</feature>
<dbReference type="PANTHER" id="PTHR30269">
    <property type="entry name" value="TRANSMEMBRANE PROTEIN YFCA"/>
    <property type="match status" value="1"/>
</dbReference>
<evidence type="ECO:0000256" key="2">
    <source>
        <dbReference type="ARBA" id="ARBA00009142"/>
    </source>
</evidence>
<feature type="transmembrane region" description="Helical" evidence="8">
    <location>
        <begin position="186"/>
        <end position="211"/>
    </location>
</feature>
<dbReference type="Proteomes" id="UP000636110">
    <property type="component" value="Unassembled WGS sequence"/>
</dbReference>
<accession>A0ABR6EUL9</accession>
<evidence type="ECO:0000256" key="4">
    <source>
        <dbReference type="ARBA" id="ARBA00022475"/>
    </source>
</evidence>
<sequence length="255" mass="27654">MMSDLIILCIVSFFAGFIDAIVGGGGLLQTPAIMIVLPQYSVATLFGTTKIPSLSGTAFAAWKYSQNVKLNWPLLIYIALAAFIGAVLGAHSITLIDNTIVKPIVFAILILVAVYTYFNKKFGVHQEKEHSVLQQVLIGLLFGFVIGFYDGLIGPGTGTFFILAFIALMGYDFLHASASAKLINMATNIAAICYFGSTGHILYEFAIPMAFCNVGGSFLGTKLALLKGNKFIRIFFLLVVFGTILRFAYDIFIKA</sequence>
<dbReference type="EMBL" id="WNXC01000001">
    <property type="protein sequence ID" value="MBB2148529.1"/>
    <property type="molecule type" value="Genomic_DNA"/>
</dbReference>
<feature type="transmembrane region" description="Helical" evidence="8">
    <location>
        <begin position="231"/>
        <end position="249"/>
    </location>
</feature>
<evidence type="ECO:0000256" key="1">
    <source>
        <dbReference type="ARBA" id="ARBA00004651"/>
    </source>
</evidence>
<dbReference type="InterPro" id="IPR002781">
    <property type="entry name" value="TM_pro_TauE-like"/>
</dbReference>